<dbReference type="Proteomes" id="UP000235672">
    <property type="component" value="Unassembled WGS sequence"/>
</dbReference>
<dbReference type="OrthoDB" id="3561275at2759"/>
<reference evidence="1 2" key="1">
    <citation type="submission" date="2016-05" db="EMBL/GenBank/DDBJ databases">
        <title>A degradative enzymes factory behind the ericoid mycorrhizal symbiosis.</title>
        <authorList>
            <consortium name="DOE Joint Genome Institute"/>
            <person name="Martino E."/>
            <person name="Morin E."/>
            <person name="Grelet G."/>
            <person name="Kuo A."/>
            <person name="Kohler A."/>
            <person name="Daghino S."/>
            <person name="Barry K."/>
            <person name="Choi C."/>
            <person name="Cichocki N."/>
            <person name="Clum A."/>
            <person name="Copeland A."/>
            <person name="Hainaut M."/>
            <person name="Haridas S."/>
            <person name="Labutti K."/>
            <person name="Lindquist E."/>
            <person name="Lipzen A."/>
            <person name="Khouja H.-R."/>
            <person name="Murat C."/>
            <person name="Ohm R."/>
            <person name="Olson A."/>
            <person name="Spatafora J."/>
            <person name="Veneault-Fourrey C."/>
            <person name="Henrissat B."/>
            <person name="Grigoriev I."/>
            <person name="Martin F."/>
            <person name="Perotto S."/>
        </authorList>
    </citation>
    <scope>NUCLEOTIDE SEQUENCE [LARGE SCALE GENOMIC DNA]</scope>
    <source>
        <strain evidence="1 2">UAMH 7357</strain>
    </source>
</reference>
<dbReference type="AlphaFoldDB" id="A0A2J6Q094"/>
<dbReference type="EMBL" id="KZ613488">
    <property type="protein sequence ID" value="PMD19678.1"/>
    <property type="molecule type" value="Genomic_DNA"/>
</dbReference>
<protein>
    <submittedName>
        <fullName evidence="1">Uncharacterized protein</fullName>
    </submittedName>
</protein>
<organism evidence="1 2">
    <name type="scientific">Hyaloscypha hepaticicola</name>
    <dbReference type="NCBI Taxonomy" id="2082293"/>
    <lineage>
        <taxon>Eukaryota</taxon>
        <taxon>Fungi</taxon>
        <taxon>Dikarya</taxon>
        <taxon>Ascomycota</taxon>
        <taxon>Pezizomycotina</taxon>
        <taxon>Leotiomycetes</taxon>
        <taxon>Helotiales</taxon>
        <taxon>Hyaloscyphaceae</taxon>
        <taxon>Hyaloscypha</taxon>
    </lineage>
</organism>
<keyword evidence="2" id="KW-1185">Reference proteome</keyword>
<evidence type="ECO:0000313" key="2">
    <source>
        <dbReference type="Proteomes" id="UP000235672"/>
    </source>
</evidence>
<proteinExistence type="predicted"/>
<gene>
    <name evidence="1" type="ORF">NA56DRAFT_705390</name>
</gene>
<evidence type="ECO:0000313" key="1">
    <source>
        <dbReference type="EMBL" id="PMD19678.1"/>
    </source>
</evidence>
<accession>A0A2J6Q094</accession>
<name>A0A2J6Q094_9HELO</name>
<sequence length="312" mass="35095">MTSEIDISPPKRMTQRGRISSFVLRIHAQRQKLTNPRIFTSERSKMINFLHILPPELREAIFEPLLVDWNGKTPNLIKALRLDRKLYTEALGLFYKHNIFTFHEGNGWSFGDMAKEAVLSLDRVRICIGSPIRTKIMSKGLWEVGGSKSRLSNSDATDKTQTSLSDAEKIRVVIIEYQGEGDLGTCAAFPPFISFGNMSYSSNYFLVPFQNLKRVELVLPKPYSDGGNLWAPLYDYWEGIYGVGIGLANERLGVLGKLSTVSALHFEEVGLIMDGPMEATQLREVWFWQAEEGLFLKPPPRPPPSTGALDGI</sequence>